<dbReference type="SUPFAM" id="SSF52821">
    <property type="entry name" value="Rhodanese/Cell cycle control phosphatase"/>
    <property type="match status" value="1"/>
</dbReference>
<dbReference type="Gene3D" id="3.40.250.10">
    <property type="entry name" value="Rhodanese-like domain"/>
    <property type="match status" value="1"/>
</dbReference>
<dbReference type="InterPro" id="IPR036873">
    <property type="entry name" value="Rhodanese-like_dom_sf"/>
</dbReference>
<name>A0A511UYC5_9BACI</name>
<evidence type="ECO:0000313" key="2">
    <source>
        <dbReference type="EMBL" id="GEN30771.1"/>
    </source>
</evidence>
<accession>A0A511UYC5</accession>
<evidence type="ECO:0000259" key="1">
    <source>
        <dbReference type="PROSITE" id="PS50206"/>
    </source>
</evidence>
<dbReference type="EMBL" id="BJXW01000009">
    <property type="protein sequence ID" value="GEN30771.1"/>
    <property type="molecule type" value="Genomic_DNA"/>
</dbReference>
<gene>
    <name evidence="2" type="ORF">CQU01_10090</name>
</gene>
<dbReference type="Pfam" id="PF00581">
    <property type="entry name" value="Rhodanese"/>
    <property type="match status" value="1"/>
</dbReference>
<dbReference type="CDD" id="cd00158">
    <property type="entry name" value="RHOD"/>
    <property type="match status" value="1"/>
</dbReference>
<sequence length="107" mass="12406">MTQDYIISIETFKQKYKKQPDLFVLDVREDHEYAYAHVPKSVHIPLGQLESSLSKLPKDKEIYIICRTGNRSDYAAHLLMHYGFKHVFNIVPGMIAWDGPIENGVEK</sequence>
<dbReference type="SMART" id="SM00450">
    <property type="entry name" value="RHOD"/>
    <property type="match status" value="1"/>
</dbReference>
<dbReference type="PANTHER" id="PTHR43031:SF17">
    <property type="entry name" value="SULFURTRANSFERASE YTWF-RELATED"/>
    <property type="match status" value="1"/>
</dbReference>
<dbReference type="Proteomes" id="UP000321491">
    <property type="component" value="Unassembled WGS sequence"/>
</dbReference>
<keyword evidence="3" id="KW-1185">Reference proteome</keyword>
<dbReference type="AlphaFoldDB" id="A0A511UYC5"/>
<dbReference type="InterPro" id="IPR001763">
    <property type="entry name" value="Rhodanese-like_dom"/>
</dbReference>
<protein>
    <recommendedName>
        <fullName evidence="1">Rhodanese domain-containing protein</fullName>
    </recommendedName>
</protein>
<dbReference type="OrthoDB" id="9800872at2"/>
<feature type="domain" description="Rhodanese" evidence="1">
    <location>
        <begin position="18"/>
        <end position="103"/>
    </location>
</feature>
<evidence type="ECO:0000313" key="3">
    <source>
        <dbReference type="Proteomes" id="UP000321491"/>
    </source>
</evidence>
<dbReference type="PROSITE" id="PS50206">
    <property type="entry name" value="RHODANESE_3"/>
    <property type="match status" value="1"/>
</dbReference>
<dbReference type="RefSeq" id="WP_146936341.1">
    <property type="nucleotide sequence ID" value="NZ_BJXW01000009.1"/>
</dbReference>
<comment type="caution">
    <text evidence="2">The sequence shown here is derived from an EMBL/GenBank/DDBJ whole genome shotgun (WGS) entry which is preliminary data.</text>
</comment>
<reference evidence="2 3" key="1">
    <citation type="submission" date="2019-07" db="EMBL/GenBank/DDBJ databases">
        <title>Whole genome shotgun sequence of Cerasibacillus quisquiliarum NBRC 102429.</title>
        <authorList>
            <person name="Hosoyama A."/>
            <person name="Uohara A."/>
            <person name="Ohji S."/>
            <person name="Ichikawa N."/>
        </authorList>
    </citation>
    <scope>NUCLEOTIDE SEQUENCE [LARGE SCALE GENOMIC DNA]</scope>
    <source>
        <strain evidence="2 3">NBRC 102429</strain>
    </source>
</reference>
<organism evidence="2 3">
    <name type="scientific">Cerasibacillus quisquiliarum</name>
    <dbReference type="NCBI Taxonomy" id="227865"/>
    <lineage>
        <taxon>Bacteria</taxon>
        <taxon>Bacillati</taxon>
        <taxon>Bacillota</taxon>
        <taxon>Bacilli</taxon>
        <taxon>Bacillales</taxon>
        <taxon>Bacillaceae</taxon>
        <taxon>Cerasibacillus</taxon>
    </lineage>
</organism>
<proteinExistence type="predicted"/>
<dbReference type="PANTHER" id="PTHR43031">
    <property type="entry name" value="FAD-DEPENDENT OXIDOREDUCTASE"/>
    <property type="match status" value="1"/>
</dbReference>
<dbReference type="InterPro" id="IPR050229">
    <property type="entry name" value="GlpE_sulfurtransferase"/>
</dbReference>